<dbReference type="AlphaFoldDB" id="A0A2N7S1H9"/>
<evidence type="ECO:0000313" key="12">
    <source>
        <dbReference type="Proteomes" id="UP000235739"/>
    </source>
</evidence>
<evidence type="ECO:0000256" key="7">
    <source>
        <dbReference type="ARBA" id="ARBA00023004"/>
    </source>
</evidence>
<evidence type="ECO:0000256" key="3">
    <source>
        <dbReference type="ARBA" id="ARBA00022475"/>
    </source>
</evidence>
<evidence type="ECO:0000256" key="2">
    <source>
        <dbReference type="ARBA" id="ARBA00022448"/>
    </source>
</evidence>
<proteinExistence type="predicted"/>
<dbReference type="PANTHER" id="PTHR42771">
    <property type="entry name" value="IRON(3+)-HYDROXAMATE IMPORT ATP-BINDING PROTEIN FHUC"/>
    <property type="match status" value="1"/>
</dbReference>
<dbReference type="GO" id="GO:0005886">
    <property type="term" value="C:plasma membrane"/>
    <property type="evidence" value="ECO:0007669"/>
    <property type="project" value="UniProtKB-SubCell"/>
</dbReference>
<dbReference type="SUPFAM" id="SSF52540">
    <property type="entry name" value="P-loop containing nucleoside triphosphate hydrolases"/>
    <property type="match status" value="1"/>
</dbReference>
<dbReference type="InterPro" id="IPR051535">
    <property type="entry name" value="Siderophore_ABC-ATPase"/>
</dbReference>
<keyword evidence="3" id="KW-1003">Cell membrane</keyword>
<dbReference type="Proteomes" id="UP000235739">
    <property type="component" value="Unassembled WGS sequence"/>
</dbReference>
<organism evidence="11 12">
    <name type="scientific">Glutamicibacter arilaitensis</name>
    <dbReference type="NCBI Taxonomy" id="256701"/>
    <lineage>
        <taxon>Bacteria</taxon>
        <taxon>Bacillati</taxon>
        <taxon>Actinomycetota</taxon>
        <taxon>Actinomycetes</taxon>
        <taxon>Micrococcales</taxon>
        <taxon>Micrococcaceae</taxon>
        <taxon>Glutamicibacter</taxon>
    </lineage>
</organism>
<dbReference type="Gene3D" id="3.40.50.300">
    <property type="entry name" value="P-loop containing nucleotide triphosphate hydrolases"/>
    <property type="match status" value="1"/>
</dbReference>
<sequence>MYSILPLRMLDVATGAASAAAGSMHAHEVVLCYGKNTVVDRASIRLSPGEVTALIGPNGSGKSTLLRSMARLHERAEGVITLTGSHGEAREISTLNGRAFAHEVTLFAQSHATPEGLAVADIVAFGRHPHRRGFAGLSETDHAAIAWAMKLTGTTSMSRKAAGELSGGELQRVWLAVCLAQQTNVVLLDEPTNHLDLRYQVETLDLVHDLARENRLAIGIVLHDLNQAAALADRLVLMKHGRVHAAGTPAEVLTAENLSEVYEITVQVRSDERTQMLRIEPVSRHRQN</sequence>
<evidence type="ECO:0000256" key="8">
    <source>
        <dbReference type="ARBA" id="ARBA00023065"/>
    </source>
</evidence>
<evidence type="ECO:0000256" key="9">
    <source>
        <dbReference type="ARBA" id="ARBA00023136"/>
    </source>
</evidence>
<dbReference type="Pfam" id="PF00005">
    <property type="entry name" value="ABC_tran"/>
    <property type="match status" value="1"/>
</dbReference>
<evidence type="ECO:0000256" key="5">
    <source>
        <dbReference type="ARBA" id="ARBA00022741"/>
    </source>
</evidence>
<evidence type="ECO:0000259" key="10">
    <source>
        <dbReference type="PROSITE" id="PS50893"/>
    </source>
</evidence>
<evidence type="ECO:0000256" key="4">
    <source>
        <dbReference type="ARBA" id="ARBA00022496"/>
    </source>
</evidence>
<protein>
    <submittedName>
        <fullName evidence="11">Iron ABC transporter</fullName>
    </submittedName>
</protein>
<evidence type="ECO:0000256" key="6">
    <source>
        <dbReference type="ARBA" id="ARBA00022840"/>
    </source>
</evidence>
<dbReference type="GO" id="GO:0005524">
    <property type="term" value="F:ATP binding"/>
    <property type="evidence" value="ECO:0007669"/>
    <property type="project" value="UniProtKB-KW"/>
</dbReference>
<reference evidence="11 12" key="1">
    <citation type="journal article" date="2017" name="Elife">
        <title>Extensive horizontal gene transfer in cheese-associated bacteria.</title>
        <authorList>
            <person name="Bonham K.S."/>
            <person name="Wolfe B.E."/>
            <person name="Dutton R.J."/>
        </authorList>
    </citation>
    <scope>NUCLEOTIDE SEQUENCE [LARGE SCALE GENOMIC DNA]</scope>
    <source>
        <strain evidence="11 12">JB182</strain>
    </source>
</reference>
<dbReference type="InterPro" id="IPR003439">
    <property type="entry name" value="ABC_transporter-like_ATP-bd"/>
</dbReference>
<evidence type="ECO:0000256" key="1">
    <source>
        <dbReference type="ARBA" id="ARBA00004202"/>
    </source>
</evidence>
<gene>
    <name evidence="11" type="ORF">CIK84_15315</name>
</gene>
<dbReference type="PROSITE" id="PS00211">
    <property type="entry name" value="ABC_TRANSPORTER_1"/>
    <property type="match status" value="1"/>
</dbReference>
<keyword evidence="8" id="KW-0406">Ion transport</keyword>
<dbReference type="InterPro" id="IPR027417">
    <property type="entry name" value="P-loop_NTPase"/>
</dbReference>
<keyword evidence="4" id="KW-0410">Iron transport</keyword>
<comment type="subcellular location">
    <subcellularLocation>
        <location evidence="1">Cell membrane</location>
        <topology evidence="1">Peripheral membrane protein</topology>
    </subcellularLocation>
</comment>
<dbReference type="GO" id="GO:0006826">
    <property type="term" value="P:iron ion transport"/>
    <property type="evidence" value="ECO:0007669"/>
    <property type="project" value="UniProtKB-KW"/>
</dbReference>
<dbReference type="RefSeq" id="WP_102598944.1">
    <property type="nucleotide sequence ID" value="NZ_JABUYH010000037.1"/>
</dbReference>
<dbReference type="PANTHER" id="PTHR42771:SF2">
    <property type="entry name" value="IRON(3+)-HYDROXAMATE IMPORT ATP-BINDING PROTEIN FHUC"/>
    <property type="match status" value="1"/>
</dbReference>
<keyword evidence="7" id="KW-0408">Iron</keyword>
<keyword evidence="5" id="KW-0547">Nucleotide-binding</keyword>
<dbReference type="CDD" id="cd03214">
    <property type="entry name" value="ABC_Iron-Siderophores_B12_Hemin"/>
    <property type="match status" value="1"/>
</dbReference>
<dbReference type="InterPro" id="IPR003593">
    <property type="entry name" value="AAA+_ATPase"/>
</dbReference>
<dbReference type="PROSITE" id="PS50893">
    <property type="entry name" value="ABC_TRANSPORTER_2"/>
    <property type="match status" value="1"/>
</dbReference>
<feature type="domain" description="ABC transporter" evidence="10">
    <location>
        <begin position="24"/>
        <end position="265"/>
    </location>
</feature>
<dbReference type="EMBL" id="PNQX01000002">
    <property type="protein sequence ID" value="PMQ19985.1"/>
    <property type="molecule type" value="Genomic_DNA"/>
</dbReference>
<comment type="caution">
    <text evidence="11">The sequence shown here is derived from an EMBL/GenBank/DDBJ whole genome shotgun (WGS) entry which is preliminary data.</text>
</comment>
<accession>A0A2N7S1H9</accession>
<dbReference type="FunFam" id="3.40.50.300:FF:000134">
    <property type="entry name" value="Iron-enterobactin ABC transporter ATP-binding protein"/>
    <property type="match status" value="1"/>
</dbReference>
<dbReference type="GO" id="GO:0016887">
    <property type="term" value="F:ATP hydrolysis activity"/>
    <property type="evidence" value="ECO:0007669"/>
    <property type="project" value="InterPro"/>
</dbReference>
<keyword evidence="6" id="KW-0067">ATP-binding</keyword>
<keyword evidence="9" id="KW-0472">Membrane</keyword>
<dbReference type="SMART" id="SM00382">
    <property type="entry name" value="AAA"/>
    <property type="match status" value="1"/>
</dbReference>
<dbReference type="InterPro" id="IPR017871">
    <property type="entry name" value="ABC_transporter-like_CS"/>
</dbReference>
<evidence type="ECO:0000313" key="11">
    <source>
        <dbReference type="EMBL" id="PMQ19985.1"/>
    </source>
</evidence>
<keyword evidence="2" id="KW-0813">Transport</keyword>
<name>A0A2N7S1H9_9MICC</name>